<protein>
    <submittedName>
        <fullName evidence="10">EXS family protein</fullName>
    </submittedName>
</protein>
<evidence type="ECO:0000256" key="4">
    <source>
        <dbReference type="ARBA" id="ARBA00022989"/>
    </source>
</evidence>
<dbReference type="InterPro" id="IPR004331">
    <property type="entry name" value="SPX_dom"/>
</dbReference>
<feature type="transmembrane region" description="Helical" evidence="7">
    <location>
        <begin position="343"/>
        <end position="364"/>
    </location>
</feature>
<dbReference type="GO" id="GO:0006817">
    <property type="term" value="P:phosphate ion transport"/>
    <property type="evidence" value="ECO:0007669"/>
    <property type="project" value="TreeGrafter"/>
</dbReference>
<dbReference type="PROSITE" id="PS51382">
    <property type="entry name" value="SPX"/>
    <property type="match status" value="1"/>
</dbReference>
<dbReference type="GO" id="GO:0000822">
    <property type="term" value="F:inositol hexakisphosphate binding"/>
    <property type="evidence" value="ECO:0007669"/>
    <property type="project" value="TreeGrafter"/>
</dbReference>
<dbReference type="EMBL" id="GDID01001953">
    <property type="protein sequence ID" value="JAP94653.1"/>
    <property type="molecule type" value="Transcribed_RNA"/>
</dbReference>
<dbReference type="PANTHER" id="PTHR10783:SF103">
    <property type="entry name" value="SOLUTE CARRIER FAMILY 53 MEMBER 1"/>
    <property type="match status" value="1"/>
</dbReference>
<feature type="transmembrane region" description="Helical" evidence="7">
    <location>
        <begin position="250"/>
        <end position="268"/>
    </location>
</feature>
<sequence>IIQEWNDQYINYQELQLYISDIQQYEMQYEKSDLEQRKSIMENMKQISISFKQDLIRDINGAELFYSQLMHQSKENIDVLENLTQKAMEQKKLKQQQIDVIRQKYHEYAQFLIKINNFLETNLKIIKNLIKNHDRSSTLVENITEEIENLVYLKNQSKHNFIEDQEEKICQLYSEMFHVPNQHAKKILSKAYKSQNDTINRKIKKTYWLGVYLCLAVYFFVSYLDIAVFWPLENKSHYQLNKSQIEIIRIDFTLSFTILFVGLNQYVFEQSRINYVFILDLPPNKITAGSKSTLTYGAVFMILTCFCNIMGIASLSEFDEHGLIPLPLGHLIYLAALEVPSSVWFGLPLAILALFNLVSLFRMIHGKSQIARYFMLQFYHCMLPWAADVQFSMYYIADVLTSYQLTIEDFSEVTTEQFCPDYVIVLLYMIPPAVRIIQQWKKYRKEKHFYPYGWNGMKYVVSIPVALKRLEIVHNNPPVFYTFCGIKAVETLFKIYWEAVEDWGLLWGGVGCQLFKDQQYKWTNRYIRRTTQLKPGFLMFAIIQNTILRCFWVLEIVFTEIDENPQYLMLLFLVEIYRRFMWTIIRIDNQQATNCENYITAKFIPIVEPEFDQIRVKNDQMNWVFNVKHFQPQQKVFGQQIFDKSEEPTQLSEFTPFQYKQFESSEQEDEHNVYRPFEPLLMEK</sequence>
<organism evidence="10">
    <name type="scientific">Trepomonas sp. PC1</name>
    <dbReference type="NCBI Taxonomy" id="1076344"/>
    <lineage>
        <taxon>Eukaryota</taxon>
        <taxon>Metamonada</taxon>
        <taxon>Diplomonadida</taxon>
        <taxon>Hexamitidae</taxon>
        <taxon>Hexamitinae</taxon>
        <taxon>Trepomonas</taxon>
    </lineage>
</organism>
<feature type="transmembrane region" description="Helical" evidence="7">
    <location>
        <begin position="535"/>
        <end position="554"/>
    </location>
</feature>
<comment type="subcellular location">
    <subcellularLocation>
        <location evidence="1">Membrane</location>
        <topology evidence="1">Multi-pass membrane protein</topology>
    </subcellularLocation>
</comment>
<dbReference type="GO" id="GO:0005886">
    <property type="term" value="C:plasma membrane"/>
    <property type="evidence" value="ECO:0007669"/>
    <property type="project" value="TreeGrafter"/>
</dbReference>
<evidence type="ECO:0000259" key="8">
    <source>
        <dbReference type="PROSITE" id="PS51380"/>
    </source>
</evidence>
<evidence type="ECO:0000256" key="1">
    <source>
        <dbReference type="ARBA" id="ARBA00004141"/>
    </source>
</evidence>
<feature type="coiled-coil region" evidence="6">
    <location>
        <begin position="70"/>
        <end position="97"/>
    </location>
</feature>
<accession>A0A146KD07</accession>
<keyword evidence="5 7" id="KW-0472">Membrane</keyword>
<dbReference type="AlphaFoldDB" id="A0A146KD07"/>
<evidence type="ECO:0000256" key="2">
    <source>
        <dbReference type="ARBA" id="ARBA00009665"/>
    </source>
</evidence>
<keyword evidence="3 7" id="KW-0812">Transmembrane</keyword>
<evidence type="ECO:0000313" key="10">
    <source>
        <dbReference type="EMBL" id="JAP94653.1"/>
    </source>
</evidence>
<evidence type="ECO:0000256" key="6">
    <source>
        <dbReference type="SAM" id="Coils"/>
    </source>
</evidence>
<keyword evidence="4 7" id="KW-1133">Transmembrane helix</keyword>
<dbReference type="Pfam" id="PF03124">
    <property type="entry name" value="EXS"/>
    <property type="match status" value="1"/>
</dbReference>
<keyword evidence="6" id="KW-0175">Coiled coil</keyword>
<proteinExistence type="inferred from homology"/>
<feature type="domain" description="EXS" evidence="8">
    <location>
        <begin position="415"/>
        <end position="619"/>
    </location>
</feature>
<dbReference type="GO" id="GO:0005794">
    <property type="term" value="C:Golgi apparatus"/>
    <property type="evidence" value="ECO:0007669"/>
    <property type="project" value="TreeGrafter"/>
</dbReference>
<reference evidence="10" key="1">
    <citation type="submission" date="2015-07" db="EMBL/GenBank/DDBJ databases">
        <title>Adaptation to a free-living lifestyle via gene acquisitions in the diplomonad Trepomonas sp. PC1.</title>
        <authorList>
            <person name="Xu F."/>
            <person name="Jerlstrom-Hultqvist J."/>
            <person name="Kolisko M."/>
            <person name="Simpson A.G.B."/>
            <person name="Roger A.J."/>
            <person name="Svard S.G."/>
            <person name="Andersson J.O."/>
        </authorList>
    </citation>
    <scope>NUCLEOTIDE SEQUENCE</scope>
    <source>
        <strain evidence="10">PC1</strain>
    </source>
</reference>
<feature type="transmembrane region" description="Helical" evidence="7">
    <location>
        <begin position="207"/>
        <end position="230"/>
    </location>
</feature>
<evidence type="ECO:0000256" key="7">
    <source>
        <dbReference type="SAM" id="Phobius"/>
    </source>
</evidence>
<gene>
    <name evidence="10" type="ORF">TPC1_12618</name>
</gene>
<feature type="non-terminal residue" evidence="10">
    <location>
        <position position="1"/>
    </location>
</feature>
<feature type="transmembrane region" description="Helical" evidence="7">
    <location>
        <begin position="294"/>
        <end position="315"/>
    </location>
</feature>
<dbReference type="PANTHER" id="PTHR10783">
    <property type="entry name" value="XENOTROPIC AND POLYTROPIC RETROVIRUS RECEPTOR 1-RELATED"/>
    <property type="match status" value="1"/>
</dbReference>
<comment type="similarity">
    <text evidence="2">Belongs to the SYG1 (TC 2.A.94) family.</text>
</comment>
<feature type="domain" description="SPX" evidence="9">
    <location>
        <begin position="1"/>
        <end position="147"/>
    </location>
</feature>
<dbReference type="InterPro" id="IPR004342">
    <property type="entry name" value="EXS_C"/>
</dbReference>
<dbReference type="PROSITE" id="PS51380">
    <property type="entry name" value="EXS"/>
    <property type="match status" value="1"/>
</dbReference>
<name>A0A146KD07_9EUKA</name>
<dbReference type="GO" id="GO:0016036">
    <property type="term" value="P:cellular response to phosphate starvation"/>
    <property type="evidence" value="ECO:0007669"/>
    <property type="project" value="TreeGrafter"/>
</dbReference>
<evidence type="ECO:0000259" key="9">
    <source>
        <dbReference type="PROSITE" id="PS51382"/>
    </source>
</evidence>
<evidence type="ECO:0000256" key="5">
    <source>
        <dbReference type="ARBA" id="ARBA00023136"/>
    </source>
</evidence>
<evidence type="ECO:0000256" key="3">
    <source>
        <dbReference type="ARBA" id="ARBA00022692"/>
    </source>
</evidence>